<dbReference type="PROSITE" id="PS00108">
    <property type="entry name" value="PROTEIN_KINASE_ST"/>
    <property type="match status" value="1"/>
</dbReference>
<sequence length="425" mass="48321">MGNQLVGIAPSQIFPVERYLQDHPELKFDTSLGSTRFLKVARAESQEGLVVVKVFAIHDPSLPLSAYKDHLEDVRKKLNSAVNCIPYQKIILTEKAGLIMREYVKYSLYDRISTRPFLTNIEKRWITFQILYALHQCHKVGVCHGDIKLENVTVTSWNWVLLVDFASFKPTFVPVDNPADYSYFFDTSRRRTCYIAPERFSSTSTTYTESSALITEATCDSGDLTPAMDIFSAGCALLELWNELHLPFEYSQLLAYRSGRYSPQKHLDKLEDPDLKQLISSMIEKEPSKRHSAEDYLAQHRGGLFPEYFYSFLQSYMLIFSSSPILSPDEKIMRLKNDIGNIFKFLGPMTKSGEEKGEEKQDVDKDKGECEGLVIITALVTSCIRGLHDCSSKLYSLEILIELASHASDRNSSGQNFTLYNVFGP</sequence>
<keyword evidence="1" id="KW-0853">WD repeat</keyword>
<dbReference type="EMBL" id="JAPWTJ010000026">
    <property type="protein sequence ID" value="KAJ8984783.1"/>
    <property type="molecule type" value="Genomic_DNA"/>
</dbReference>
<evidence type="ECO:0000313" key="3">
    <source>
        <dbReference type="EMBL" id="KAJ8984783.1"/>
    </source>
</evidence>
<dbReference type="Pfam" id="PF00069">
    <property type="entry name" value="Pkinase"/>
    <property type="match status" value="1"/>
</dbReference>
<dbReference type="PANTHER" id="PTHR17583">
    <property type="entry name" value="PHOSPHOINOSITIDE 3-KINASE REGULATORY SUBUNIT 4"/>
    <property type="match status" value="1"/>
</dbReference>
<dbReference type="InterPro" id="IPR011009">
    <property type="entry name" value="Kinase-like_dom_sf"/>
</dbReference>
<evidence type="ECO:0000313" key="4">
    <source>
        <dbReference type="Proteomes" id="UP001162164"/>
    </source>
</evidence>
<dbReference type="Gene3D" id="1.10.510.10">
    <property type="entry name" value="Transferase(Phosphotransferase) domain 1"/>
    <property type="match status" value="1"/>
</dbReference>
<accession>A0ABQ9K2C3</accession>
<dbReference type="SUPFAM" id="SSF56112">
    <property type="entry name" value="Protein kinase-like (PK-like)"/>
    <property type="match status" value="1"/>
</dbReference>
<dbReference type="PROSITE" id="PS50011">
    <property type="entry name" value="PROTEIN_KINASE_DOM"/>
    <property type="match status" value="1"/>
</dbReference>
<protein>
    <recommendedName>
        <fullName evidence="2">Protein kinase domain-containing protein</fullName>
    </recommendedName>
</protein>
<dbReference type="SMART" id="SM00220">
    <property type="entry name" value="S_TKc"/>
    <property type="match status" value="1"/>
</dbReference>
<organism evidence="3 4">
    <name type="scientific">Molorchus minor</name>
    <dbReference type="NCBI Taxonomy" id="1323400"/>
    <lineage>
        <taxon>Eukaryota</taxon>
        <taxon>Metazoa</taxon>
        <taxon>Ecdysozoa</taxon>
        <taxon>Arthropoda</taxon>
        <taxon>Hexapoda</taxon>
        <taxon>Insecta</taxon>
        <taxon>Pterygota</taxon>
        <taxon>Neoptera</taxon>
        <taxon>Endopterygota</taxon>
        <taxon>Coleoptera</taxon>
        <taxon>Polyphaga</taxon>
        <taxon>Cucujiformia</taxon>
        <taxon>Chrysomeloidea</taxon>
        <taxon>Cerambycidae</taxon>
        <taxon>Lamiinae</taxon>
        <taxon>Monochamini</taxon>
        <taxon>Molorchus</taxon>
    </lineage>
</organism>
<dbReference type="InterPro" id="IPR008271">
    <property type="entry name" value="Ser/Thr_kinase_AS"/>
</dbReference>
<evidence type="ECO:0000256" key="1">
    <source>
        <dbReference type="ARBA" id="ARBA00022574"/>
    </source>
</evidence>
<dbReference type="PANTHER" id="PTHR17583:SF0">
    <property type="entry name" value="PHOSPHOINOSITIDE 3-KINASE REGULATORY SUBUNIT 4"/>
    <property type="match status" value="1"/>
</dbReference>
<reference evidence="3" key="1">
    <citation type="journal article" date="2023" name="Insect Mol. Biol.">
        <title>Genome sequencing provides insights into the evolution of gene families encoding plant cell wall-degrading enzymes in longhorned beetles.</title>
        <authorList>
            <person name="Shin N.R."/>
            <person name="Okamura Y."/>
            <person name="Kirsch R."/>
            <person name="Pauchet Y."/>
        </authorList>
    </citation>
    <scope>NUCLEOTIDE SEQUENCE</scope>
    <source>
        <strain evidence="3">MMC_N1</strain>
    </source>
</reference>
<dbReference type="InterPro" id="IPR000719">
    <property type="entry name" value="Prot_kinase_dom"/>
</dbReference>
<comment type="caution">
    <text evidence="3">The sequence shown here is derived from an EMBL/GenBank/DDBJ whole genome shotgun (WGS) entry which is preliminary data.</text>
</comment>
<name>A0ABQ9K2C3_9CUCU</name>
<dbReference type="CDD" id="cd13980">
    <property type="entry name" value="STKc_Vps15"/>
    <property type="match status" value="1"/>
</dbReference>
<keyword evidence="4" id="KW-1185">Reference proteome</keyword>
<dbReference type="Proteomes" id="UP001162164">
    <property type="component" value="Unassembled WGS sequence"/>
</dbReference>
<feature type="domain" description="Protein kinase" evidence="2">
    <location>
        <begin position="26"/>
        <end position="313"/>
    </location>
</feature>
<gene>
    <name evidence="3" type="ORF">NQ317_003696</name>
</gene>
<proteinExistence type="predicted"/>
<dbReference type="InterPro" id="IPR045162">
    <property type="entry name" value="Vps15-like"/>
</dbReference>
<evidence type="ECO:0000259" key="2">
    <source>
        <dbReference type="PROSITE" id="PS50011"/>
    </source>
</evidence>